<evidence type="ECO:0000256" key="3">
    <source>
        <dbReference type="ARBA" id="ARBA00022729"/>
    </source>
</evidence>
<feature type="transmembrane region" description="Helical" evidence="6">
    <location>
        <begin position="70"/>
        <end position="91"/>
    </location>
</feature>
<keyword evidence="4 6" id="KW-1133">Transmembrane helix</keyword>
<dbReference type="Pfam" id="PF13676">
    <property type="entry name" value="TIR_2"/>
    <property type="match status" value="1"/>
</dbReference>
<evidence type="ECO:0000256" key="2">
    <source>
        <dbReference type="ARBA" id="ARBA00022692"/>
    </source>
</evidence>
<evidence type="ECO:0000256" key="4">
    <source>
        <dbReference type="ARBA" id="ARBA00022989"/>
    </source>
</evidence>
<name>A0ABD0JRE7_9CAEN</name>
<comment type="caution">
    <text evidence="8">The sequence shown here is derived from an EMBL/GenBank/DDBJ whole genome shotgun (WGS) entry which is preliminary data.</text>
</comment>
<evidence type="ECO:0000256" key="6">
    <source>
        <dbReference type="SAM" id="Phobius"/>
    </source>
</evidence>
<feature type="non-terminal residue" evidence="8">
    <location>
        <position position="1"/>
    </location>
</feature>
<accession>A0ABD0JRE7</accession>
<sequence>IMSPKDVFLDLDTLHCSCDLSWFPEWTQEASSTRFAGIICTKNSGLAVSLTNATREALGCDGHGDDTSPYHLSLITVGLLVLVVAVLLVAFRHELLVLTHTLTHRFKRRSAGQSSLNANYDVFLSSADTSQADNAWMCSKLLPALEGRRLRCYWPCRDCLPGTVEMEQATKRLHESATALVLLSPDYINNAGCLFQFHQAYNQMVANGQGRLVLVRLEPRVSSCSIHDPKLRAMVRLRLFFTAGRLGCLEQIVNKLSSLRANRDSGADAEATAHARGADLTDVVLQHEL</sequence>
<evidence type="ECO:0000256" key="5">
    <source>
        <dbReference type="ARBA" id="ARBA00023136"/>
    </source>
</evidence>
<dbReference type="PANTHER" id="PTHR24365">
    <property type="entry name" value="TOLL-LIKE RECEPTOR"/>
    <property type="match status" value="1"/>
</dbReference>
<dbReference type="PANTHER" id="PTHR24365:SF541">
    <property type="entry name" value="PROTEIN TOLL-RELATED"/>
    <property type="match status" value="1"/>
</dbReference>
<evidence type="ECO:0000256" key="1">
    <source>
        <dbReference type="ARBA" id="ARBA00004370"/>
    </source>
</evidence>
<dbReference type="GO" id="GO:0016020">
    <property type="term" value="C:membrane"/>
    <property type="evidence" value="ECO:0007669"/>
    <property type="project" value="UniProtKB-SubCell"/>
</dbReference>
<dbReference type="PROSITE" id="PS50104">
    <property type="entry name" value="TIR"/>
    <property type="match status" value="1"/>
</dbReference>
<evidence type="ECO:0000313" key="8">
    <source>
        <dbReference type="EMBL" id="KAK7477438.1"/>
    </source>
</evidence>
<dbReference type="SUPFAM" id="SSF52200">
    <property type="entry name" value="Toll/Interleukin receptor TIR domain"/>
    <property type="match status" value="1"/>
</dbReference>
<dbReference type="EMBL" id="JACVVK020000350">
    <property type="protein sequence ID" value="KAK7477438.1"/>
    <property type="molecule type" value="Genomic_DNA"/>
</dbReference>
<dbReference type="Proteomes" id="UP001519460">
    <property type="component" value="Unassembled WGS sequence"/>
</dbReference>
<dbReference type="InterPro" id="IPR035897">
    <property type="entry name" value="Toll_tir_struct_dom_sf"/>
</dbReference>
<feature type="domain" description="TIR" evidence="7">
    <location>
        <begin position="118"/>
        <end position="260"/>
    </location>
</feature>
<dbReference type="Gene3D" id="3.40.50.10140">
    <property type="entry name" value="Toll/interleukin-1 receptor homology (TIR) domain"/>
    <property type="match status" value="1"/>
</dbReference>
<keyword evidence="3" id="KW-0732">Signal</keyword>
<evidence type="ECO:0000313" key="9">
    <source>
        <dbReference type="Proteomes" id="UP001519460"/>
    </source>
</evidence>
<gene>
    <name evidence="8" type="ORF">BaRGS_00031340</name>
</gene>
<dbReference type="AlphaFoldDB" id="A0ABD0JRE7"/>
<proteinExistence type="predicted"/>
<keyword evidence="2 6" id="KW-0812">Transmembrane</keyword>
<protein>
    <recommendedName>
        <fullName evidence="7">TIR domain-containing protein</fullName>
    </recommendedName>
</protein>
<dbReference type="InterPro" id="IPR000157">
    <property type="entry name" value="TIR_dom"/>
</dbReference>
<keyword evidence="5 6" id="KW-0472">Membrane</keyword>
<reference evidence="8 9" key="1">
    <citation type="journal article" date="2023" name="Sci. Data">
        <title>Genome assembly of the Korean intertidal mud-creeper Batillaria attramentaria.</title>
        <authorList>
            <person name="Patra A.K."/>
            <person name="Ho P.T."/>
            <person name="Jun S."/>
            <person name="Lee S.J."/>
            <person name="Kim Y."/>
            <person name="Won Y.J."/>
        </authorList>
    </citation>
    <scope>NUCLEOTIDE SEQUENCE [LARGE SCALE GENOMIC DNA]</scope>
    <source>
        <strain evidence="8">Wonlab-2016</strain>
    </source>
</reference>
<comment type="subcellular location">
    <subcellularLocation>
        <location evidence="1">Membrane</location>
    </subcellularLocation>
</comment>
<evidence type="ECO:0000259" key="7">
    <source>
        <dbReference type="PROSITE" id="PS50104"/>
    </source>
</evidence>
<organism evidence="8 9">
    <name type="scientific">Batillaria attramentaria</name>
    <dbReference type="NCBI Taxonomy" id="370345"/>
    <lineage>
        <taxon>Eukaryota</taxon>
        <taxon>Metazoa</taxon>
        <taxon>Spiralia</taxon>
        <taxon>Lophotrochozoa</taxon>
        <taxon>Mollusca</taxon>
        <taxon>Gastropoda</taxon>
        <taxon>Caenogastropoda</taxon>
        <taxon>Sorbeoconcha</taxon>
        <taxon>Cerithioidea</taxon>
        <taxon>Batillariidae</taxon>
        <taxon>Batillaria</taxon>
    </lineage>
</organism>
<keyword evidence="9" id="KW-1185">Reference proteome</keyword>